<gene>
    <name evidence="1" type="ORF">DSO57_1032946</name>
</gene>
<proteinExistence type="predicted"/>
<reference evidence="1" key="1">
    <citation type="submission" date="2022-04" db="EMBL/GenBank/DDBJ databases">
        <title>Genome of the entomopathogenic fungus Entomophthora muscae.</title>
        <authorList>
            <person name="Elya C."/>
            <person name="Lovett B.R."/>
            <person name="Lee E."/>
            <person name="Macias A.M."/>
            <person name="Hajek A.E."/>
            <person name="De Bivort B.L."/>
            <person name="Kasson M.T."/>
            <person name="De Fine Licht H.H."/>
            <person name="Stajich J.E."/>
        </authorList>
    </citation>
    <scope>NUCLEOTIDE SEQUENCE</scope>
    <source>
        <strain evidence="1">Berkeley</strain>
    </source>
</reference>
<comment type="caution">
    <text evidence="1">The sequence shown here is derived from an EMBL/GenBank/DDBJ whole genome shotgun (WGS) entry which is preliminary data.</text>
</comment>
<evidence type="ECO:0000313" key="2">
    <source>
        <dbReference type="Proteomes" id="UP001165960"/>
    </source>
</evidence>
<dbReference type="Proteomes" id="UP001165960">
    <property type="component" value="Unassembled WGS sequence"/>
</dbReference>
<keyword evidence="2" id="KW-1185">Reference proteome</keyword>
<dbReference type="EMBL" id="QTSX02003803">
    <property type="protein sequence ID" value="KAJ9068026.1"/>
    <property type="molecule type" value="Genomic_DNA"/>
</dbReference>
<evidence type="ECO:0000313" key="1">
    <source>
        <dbReference type="EMBL" id="KAJ9068026.1"/>
    </source>
</evidence>
<sequence>MLEIAEMNSFTLKSACDKQFSQVETFLDIPDILQGLARIQDDATIQRSKGMVQTTVLQQLLFASSFTEGFC</sequence>
<organism evidence="1 2">
    <name type="scientific">Entomophthora muscae</name>
    <dbReference type="NCBI Taxonomy" id="34485"/>
    <lineage>
        <taxon>Eukaryota</taxon>
        <taxon>Fungi</taxon>
        <taxon>Fungi incertae sedis</taxon>
        <taxon>Zoopagomycota</taxon>
        <taxon>Entomophthoromycotina</taxon>
        <taxon>Entomophthoromycetes</taxon>
        <taxon>Entomophthorales</taxon>
        <taxon>Entomophthoraceae</taxon>
        <taxon>Entomophthora</taxon>
    </lineage>
</organism>
<protein>
    <submittedName>
        <fullName evidence="1">Uncharacterized protein</fullName>
    </submittedName>
</protein>
<name>A0ACC2T087_9FUNG</name>
<accession>A0ACC2T087</accession>